<dbReference type="HAMAP" id="MF_01927">
    <property type="entry name" value="PurU"/>
    <property type="match status" value="1"/>
</dbReference>
<keyword evidence="3" id="KW-0658">Purine biosynthesis</keyword>
<comment type="function">
    <text evidence="3">Catalyzes the hydrolysis of 10-formyltetrahydrofolate (formyl-FH4) to formate and tetrahydrofolate (FH4).</text>
</comment>
<dbReference type="InterPro" id="IPR004810">
    <property type="entry name" value="PurU"/>
</dbReference>
<keyword evidence="1 3" id="KW-0554">One-carbon metabolism</keyword>
<dbReference type="GO" id="GO:0008864">
    <property type="term" value="F:formyltetrahydrofolate deformylase activity"/>
    <property type="evidence" value="ECO:0007669"/>
    <property type="project" value="UniProtKB-UniRule"/>
</dbReference>
<dbReference type="PROSITE" id="PS51671">
    <property type="entry name" value="ACT"/>
    <property type="match status" value="1"/>
</dbReference>
<dbReference type="PRINTS" id="PR01575">
    <property type="entry name" value="FFH4HYDRLASE"/>
</dbReference>
<dbReference type="Gene3D" id="3.30.70.260">
    <property type="match status" value="1"/>
</dbReference>
<dbReference type="EMBL" id="CP024847">
    <property type="protein sequence ID" value="AUR51910.1"/>
    <property type="molecule type" value="Genomic_DNA"/>
</dbReference>
<dbReference type="PANTHER" id="PTHR42706:SF1">
    <property type="entry name" value="FORMYLTETRAHYDROFOLATE DEFORMYLASE 2, MITOCHONDRIAL"/>
    <property type="match status" value="1"/>
</dbReference>
<dbReference type="GO" id="GO:0006189">
    <property type="term" value="P:'de novo' IMP biosynthetic process"/>
    <property type="evidence" value="ECO:0007669"/>
    <property type="project" value="UniProtKB-UniRule"/>
</dbReference>
<evidence type="ECO:0000256" key="2">
    <source>
        <dbReference type="ARBA" id="ARBA00022801"/>
    </source>
</evidence>
<dbReference type="AlphaFoldDB" id="A0A2I7N651"/>
<dbReference type="KEGG" id="nba:CUN60_06235"/>
<dbReference type="Proteomes" id="UP000236655">
    <property type="component" value="Chromosome"/>
</dbReference>
<keyword evidence="7" id="KW-1185">Reference proteome</keyword>
<comment type="pathway">
    <text evidence="3">Purine metabolism; IMP biosynthesis via de novo pathway; formate from 10-formyl-5,6,7,8-tetrahydrofolate: step 1/1.</text>
</comment>
<dbReference type="PANTHER" id="PTHR42706">
    <property type="entry name" value="FORMYLTETRAHYDROFOLATE DEFORMYLASE"/>
    <property type="match status" value="1"/>
</dbReference>
<protein>
    <recommendedName>
        <fullName evidence="3 4">Formyltetrahydrofolate deformylase</fullName>
        <ecNumber evidence="3 4">3.5.1.10</ecNumber>
    </recommendedName>
    <alternativeName>
        <fullName evidence="3">Formyl-FH(4) hydrolase</fullName>
    </alternativeName>
</protein>
<dbReference type="EC" id="3.5.1.10" evidence="3 4"/>
<accession>A0A2I7N651</accession>
<gene>
    <name evidence="3 6" type="primary">purU</name>
    <name evidence="6" type="ORF">CUN60_06235</name>
</gene>
<feature type="domain" description="ACT" evidence="5">
    <location>
        <begin position="5"/>
        <end position="83"/>
    </location>
</feature>
<dbReference type="SUPFAM" id="SSF53328">
    <property type="entry name" value="Formyltransferase"/>
    <property type="match status" value="1"/>
</dbReference>
<sequence length="278" mass="31852">MNQYRILIQAPDRSGLVYKAAKIFYENNLNIISNNEFVDNEQNQFFMRTVVAGDIDAKRLNEMLAAEMPEETSITIKLTRKKNIVLMATKEAHVLGDILIRYAEGQLDANIVGILSNYNTLRPLCSHFEIPYYHISADNITREEHEAKVLSTLAMFDSIDYIVLAKYMRILTPEFTKQYPNKMINIHHSFLPAFIGANPYKQAHQRGVKIIGATAHFVNENLDEGPIIEQDVIHVDHAYEWQDMQQAGRDVEKVVLARALKLALEDRIFVNGNKTVIF</sequence>
<evidence type="ECO:0000313" key="7">
    <source>
        <dbReference type="Proteomes" id="UP000236655"/>
    </source>
</evidence>
<dbReference type="NCBIfam" id="NF004684">
    <property type="entry name" value="PRK06027.1"/>
    <property type="match status" value="1"/>
</dbReference>
<dbReference type="GO" id="GO:0006730">
    <property type="term" value="P:one-carbon metabolic process"/>
    <property type="evidence" value="ECO:0007669"/>
    <property type="project" value="UniProtKB-KW"/>
</dbReference>
<feature type="active site" evidence="3">
    <location>
        <position position="223"/>
    </location>
</feature>
<dbReference type="InterPro" id="IPR044074">
    <property type="entry name" value="PurU_ACT"/>
</dbReference>
<dbReference type="UniPathway" id="UPA00074">
    <property type="reaction ID" value="UER00170"/>
</dbReference>
<comment type="similarity">
    <text evidence="3">Belongs to the PurU family.</text>
</comment>
<organism evidence="6 7">
    <name type="scientific">Aquella oligotrophica</name>
    <dbReference type="NCBI Taxonomy" id="2067065"/>
    <lineage>
        <taxon>Bacteria</taxon>
        <taxon>Pseudomonadati</taxon>
        <taxon>Pseudomonadota</taxon>
        <taxon>Betaproteobacteria</taxon>
        <taxon>Neisseriales</taxon>
        <taxon>Neisseriaceae</taxon>
        <taxon>Aquella</taxon>
    </lineage>
</organism>
<dbReference type="Pfam" id="PF01842">
    <property type="entry name" value="ACT"/>
    <property type="match status" value="1"/>
</dbReference>
<dbReference type="OrthoDB" id="9806170at2"/>
<dbReference type="InterPro" id="IPR036477">
    <property type="entry name" value="Formyl_transf_N_sf"/>
</dbReference>
<keyword evidence="2 3" id="KW-0378">Hydrolase</keyword>
<evidence type="ECO:0000256" key="4">
    <source>
        <dbReference type="NCBIfam" id="TIGR00655"/>
    </source>
</evidence>
<dbReference type="Gene3D" id="3.40.50.170">
    <property type="entry name" value="Formyl transferase, N-terminal domain"/>
    <property type="match status" value="1"/>
</dbReference>
<dbReference type="CDD" id="cd04875">
    <property type="entry name" value="ACT_F4HF-DF"/>
    <property type="match status" value="1"/>
</dbReference>
<dbReference type="NCBIfam" id="TIGR00655">
    <property type="entry name" value="PurU"/>
    <property type="match status" value="1"/>
</dbReference>
<reference evidence="7" key="1">
    <citation type="submission" date="2017-11" db="EMBL/GenBank/DDBJ databases">
        <authorList>
            <person name="Chan K.G."/>
            <person name="Lee L.S."/>
        </authorList>
    </citation>
    <scope>NUCLEOTIDE SEQUENCE [LARGE SCALE GENOMIC DNA]</scope>
    <source>
        <strain evidence="7">DSM 100970</strain>
    </source>
</reference>
<dbReference type="RefSeq" id="WP_102951206.1">
    <property type="nucleotide sequence ID" value="NZ_CP024847.1"/>
</dbReference>
<dbReference type="Pfam" id="PF00551">
    <property type="entry name" value="Formyl_trans_N"/>
    <property type="match status" value="1"/>
</dbReference>
<dbReference type="PIRSF" id="PIRSF036480">
    <property type="entry name" value="FormyFH4_hydr"/>
    <property type="match status" value="1"/>
</dbReference>
<dbReference type="InterPro" id="IPR045865">
    <property type="entry name" value="ACT-like_dom_sf"/>
</dbReference>
<dbReference type="SUPFAM" id="SSF55021">
    <property type="entry name" value="ACT-like"/>
    <property type="match status" value="1"/>
</dbReference>
<dbReference type="InterPro" id="IPR002376">
    <property type="entry name" value="Formyl_transf_N"/>
</dbReference>
<proteinExistence type="inferred from homology"/>
<name>A0A2I7N651_9NEIS</name>
<evidence type="ECO:0000259" key="5">
    <source>
        <dbReference type="PROSITE" id="PS51671"/>
    </source>
</evidence>
<dbReference type="CDD" id="cd08648">
    <property type="entry name" value="FMT_core_Formyl-FH4-Hydrolase_C"/>
    <property type="match status" value="1"/>
</dbReference>
<evidence type="ECO:0000313" key="6">
    <source>
        <dbReference type="EMBL" id="AUR51910.1"/>
    </source>
</evidence>
<dbReference type="InterPro" id="IPR041729">
    <property type="entry name" value="Formyl-FH4-Hydrolase_C"/>
</dbReference>
<comment type="catalytic activity">
    <reaction evidence="3">
        <text>(6R)-10-formyltetrahydrofolate + H2O = (6S)-5,6,7,8-tetrahydrofolate + formate + H(+)</text>
        <dbReference type="Rhea" id="RHEA:19833"/>
        <dbReference type="ChEBI" id="CHEBI:15377"/>
        <dbReference type="ChEBI" id="CHEBI:15378"/>
        <dbReference type="ChEBI" id="CHEBI:15740"/>
        <dbReference type="ChEBI" id="CHEBI:57453"/>
        <dbReference type="ChEBI" id="CHEBI:195366"/>
        <dbReference type="EC" id="3.5.1.10"/>
    </reaction>
</comment>
<evidence type="ECO:0000256" key="3">
    <source>
        <dbReference type="HAMAP-Rule" id="MF_01927"/>
    </source>
</evidence>
<dbReference type="InterPro" id="IPR002912">
    <property type="entry name" value="ACT_dom"/>
</dbReference>
<evidence type="ECO:0000256" key="1">
    <source>
        <dbReference type="ARBA" id="ARBA00022563"/>
    </source>
</evidence>